<keyword evidence="3 6" id="KW-0812">Transmembrane</keyword>
<dbReference type="Pfam" id="PF02600">
    <property type="entry name" value="DsbB"/>
    <property type="match status" value="1"/>
</dbReference>
<proteinExistence type="predicted"/>
<reference evidence="7 8" key="1">
    <citation type="submission" date="2017-11" db="EMBL/GenBank/DDBJ databases">
        <title>Revised Sequence and Annotation of the Rhodobaca barguzinensis strain alga05 Genome.</title>
        <authorList>
            <person name="Kopejtka K."/>
            <person name="Tomasch J.M."/>
            <person name="Bunk B."/>
            <person name="Koblizek M."/>
        </authorList>
    </citation>
    <scope>NUCLEOTIDE SEQUENCE [LARGE SCALE GENOMIC DNA]</scope>
    <source>
        <strain evidence="8">alga05</strain>
    </source>
</reference>
<accession>A0A2K8K967</accession>
<keyword evidence="5 6" id="KW-0472">Membrane</keyword>
<evidence type="ECO:0000256" key="1">
    <source>
        <dbReference type="ARBA" id="ARBA00004651"/>
    </source>
</evidence>
<dbReference type="PANTHER" id="PTHR36570">
    <property type="entry name" value="DISULFIDE BOND FORMATION PROTEIN B"/>
    <property type="match status" value="1"/>
</dbReference>
<dbReference type="InterPro" id="IPR003752">
    <property type="entry name" value="DiS_bond_form_DsbB/BdbC"/>
</dbReference>
<evidence type="ECO:0000313" key="8">
    <source>
        <dbReference type="Proteomes" id="UP000228948"/>
    </source>
</evidence>
<gene>
    <name evidence="7" type="ORF">BG454_09305</name>
</gene>
<dbReference type="EMBL" id="CP024899">
    <property type="protein sequence ID" value="ATX65992.1"/>
    <property type="molecule type" value="Genomic_DNA"/>
</dbReference>
<dbReference type="RefSeq" id="WP_071480524.1">
    <property type="nucleotide sequence ID" value="NZ_CP024899.1"/>
</dbReference>
<dbReference type="Gene3D" id="1.20.1550.10">
    <property type="entry name" value="DsbB-like"/>
    <property type="match status" value="1"/>
</dbReference>
<dbReference type="InterPro" id="IPR050183">
    <property type="entry name" value="DsbB"/>
</dbReference>
<feature type="transmembrane region" description="Helical" evidence="6">
    <location>
        <begin position="124"/>
        <end position="146"/>
    </location>
</feature>
<keyword evidence="4 6" id="KW-1133">Transmembrane helix</keyword>
<evidence type="ECO:0000256" key="4">
    <source>
        <dbReference type="ARBA" id="ARBA00022989"/>
    </source>
</evidence>
<protein>
    <submittedName>
        <fullName evidence="7">Disulfide bond formation protein B</fullName>
    </submittedName>
</protein>
<evidence type="ECO:0000256" key="6">
    <source>
        <dbReference type="SAM" id="Phobius"/>
    </source>
</evidence>
<dbReference type="InterPro" id="IPR023380">
    <property type="entry name" value="DsbB-like_sf"/>
</dbReference>
<dbReference type="OrthoDB" id="9808637at2"/>
<evidence type="ECO:0000256" key="5">
    <source>
        <dbReference type="ARBA" id="ARBA00023136"/>
    </source>
</evidence>
<keyword evidence="2" id="KW-1003">Cell membrane</keyword>
<dbReference type="STRING" id="441209.GCA_001870665_01639"/>
<dbReference type="AlphaFoldDB" id="A0A2K8K967"/>
<evidence type="ECO:0000256" key="2">
    <source>
        <dbReference type="ARBA" id="ARBA00022475"/>
    </source>
</evidence>
<evidence type="ECO:0000313" key="7">
    <source>
        <dbReference type="EMBL" id="ATX65992.1"/>
    </source>
</evidence>
<dbReference type="GO" id="GO:0005886">
    <property type="term" value="C:plasma membrane"/>
    <property type="evidence" value="ECO:0007669"/>
    <property type="project" value="UniProtKB-SubCell"/>
</dbReference>
<keyword evidence="8" id="KW-1185">Reference proteome</keyword>
<sequence>MRRQLQILALLGSVGLLLGALAFEYIGGMAPCALCIWQRWPHVVALAGAGALALPGVFWPLIGAGGAAVSGAIGVYHTGVERAWWPGPTSCSAGGDLSGMSAEELLAQIMAAPVVRCDEVPWEMLGLSMASWNAVASFGIAGLWLLSLRQGGKWSFAAQK</sequence>
<dbReference type="SUPFAM" id="SSF158442">
    <property type="entry name" value="DsbB-like"/>
    <property type="match status" value="1"/>
</dbReference>
<dbReference type="KEGG" id="rbg:BG454_09305"/>
<dbReference type="GO" id="GO:0006457">
    <property type="term" value="P:protein folding"/>
    <property type="evidence" value="ECO:0007669"/>
    <property type="project" value="InterPro"/>
</dbReference>
<name>A0A2K8K967_9RHOB</name>
<dbReference type="Proteomes" id="UP000228948">
    <property type="component" value="Chromosome"/>
</dbReference>
<evidence type="ECO:0000256" key="3">
    <source>
        <dbReference type="ARBA" id="ARBA00022692"/>
    </source>
</evidence>
<dbReference type="GO" id="GO:0015035">
    <property type="term" value="F:protein-disulfide reductase activity"/>
    <property type="evidence" value="ECO:0007669"/>
    <property type="project" value="InterPro"/>
</dbReference>
<dbReference type="PANTHER" id="PTHR36570:SF3">
    <property type="entry name" value="DISULFIDE BOND FORMATION PROTEIN B"/>
    <property type="match status" value="1"/>
</dbReference>
<organism evidence="7 8">
    <name type="scientific">Roseinatronobacter bogoriensis subsp. barguzinensis</name>
    <dbReference type="NCBI Taxonomy" id="441209"/>
    <lineage>
        <taxon>Bacteria</taxon>
        <taxon>Pseudomonadati</taxon>
        <taxon>Pseudomonadota</taxon>
        <taxon>Alphaproteobacteria</taxon>
        <taxon>Rhodobacterales</taxon>
        <taxon>Paracoccaceae</taxon>
        <taxon>Roseinatronobacter</taxon>
    </lineage>
</organism>
<comment type="subcellular location">
    <subcellularLocation>
        <location evidence="1">Cell membrane</location>
        <topology evidence="1">Multi-pass membrane protein</topology>
    </subcellularLocation>
</comment>